<evidence type="ECO:0000256" key="4">
    <source>
        <dbReference type="RuleBase" id="RU003744"/>
    </source>
</evidence>
<dbReference type="STRING" id="649747.HMPREF0083_06048"/>
<feature type="domain" description="Solute-binding protein family 3/N-terminal" evidence="6">
    <location>
        <begin position="62"/>
        <end position="285"/>
    </location>
</feature>
<dbReference type="PANTHER" id="PTHR35936:SF17">
    <property type="entry name" value="ARGININE-BINDING EXTRACELLULAR PROTEIN ARTP"/>
    <property type="match status" value="1"/>
</dbReference>
<dbReference type="AlphaFoldDB" id="U1WPB2"/>
<evidence type="ECO:0000256" key="1">
    <source>
        <dbReference type="ARBA" id="ARBA00004196"/>
    </source>
</evidence>
<organism evidence="7 8">
    <name type="scientific">Aneurinibacillus aneurinilyticus ATCC 12856</name>
    <dbReference type="NCBI Taxonomy" id="649747"/>
    <lineage>
        <taxon>Bacteria</taxon>
        <taxon>Bacillati</taxon>
        <taxon>Bacillota</taxon>
        <taxon>Bacilli</taxon>
        <taxon>Bacillales</taxon>
        <taxon>Paenibacillaceae</taxon>
        <taxon>Aneurinibacillus group</taxon>
        <taxon>Aneurinibacillus</taxon>
    </lineage>
</organism>
<dbReference type="Proteomes" id="UP000016511">
    <property type="component" value="Unassembled WGS sequence"/>
</dbReference>
<evidence type="ECO:0000313" key="7">
    <source>
        <dbReference type="EMBL" id="ERI04470.1"/>
    </source>
</evidence>
<comment type="subcellular location">
    <subcellularLocation>
        <location evidence="1">Cell envelope</location>
    </subcellularLocation>
</comment>
<comment type="similarity">
    <text evidence="2 4">Belongs to the bacterial solute-binding protein 3 family.</text>
</comment>
<evidence type="ECO:0000256" key="3">
    <source>
        <dbReference type="ARBA" id="ARBA00022729"/>
    </source>
</evidence>
<dbReference type="eggNOG" id="COG0834">
    <property type="taxonomic scope" value="Bacteria"/>
</dbReference>
<dbReference type="InterPro" id="IPR001638">
    <property type="entry name" value="Solute-binding_3/MltF_N"/>
</dbReference>
<comment type="caution">
    <text evidence="7">The sequence shown here is derived from an EMBL/GenBank/DDBJ whole genome shotgun (WGS) entry which is preliminary data.</text>
</comment>
<dbReference type="PROSITE" id="PS51257">
    <property type="entry name" value="PROKAR_LIPOPROTEIN"/>
    <property type="match status" value="1"/>
</dbReference>
<dbReference type="CDD" id="cd13624">
    <property type="entry name" value="PBP2_Arg_Lys_His"/>
    <property type="match status" value="1"/>
</dbReference>
<dbReference type="Pfam" id="PF00497">
    <property type="entry name" value="SBP_bac_3"/>
    <property type="match status" value="1"/>
</dbReference>
<keyword evidence="8" id="KW-1185">Reference proteome</keyword>
<dbReference type="SMART" id="SM00062">
    <property type="entry name" value="PBPb"/>
    <property type="match status" value="1"/>
</dbReference>
<dbReference type="PATRIC" id="fig|649747.3.peg.5408"/>
<gene>
    <name evidence="7" type="ORF">HMPREF0083_06048</name>
</gene>
<dbReference type="HOGENOM" id="CLU_019602_18_2_9"/>
<accession>U1WPB2</accession>
<feature type="chain" id="PRO_5039667529" evidence="5">
    <location>
        <begin position="31"/>
        <end position="287"/>
    </location>
</feature>
<keyword evidence="3 5" id="KW-0732">Signal</keyword>
<dbReference type="GO" id="GO:0030313">
    <property type="term" value="C:cell envelope"/>
    <property type="evidence" value="ECO:0007669"/>
    <property type="project" value="UniProtKB-SubCell"/>
</dbReference>
<evidence type="ECO:0000256" key="5">
    <source>
        <dbReference type="SAM" id="SignalP"/>
    </source>
</evidence>
<evidence type="ECO:0000313" key="8">
    <source>
        <dbReference type="Proteomes" id="UP000016511"/>
    </source>
</evidence>
<reference evidence="7 8" key="1">
    <citation type="submission" date="2013-08" db="EMBL/GenBank/DDBJ databases">
        <authorList>
            <person name="Weinstock G."/>
            <person name="Sodergren E."/>
            <person name="Wylie T."/>
            <person name="Fulton L."/>
            <person name="Fulton R."/>
            <person name="Fronick C."/>
            <person name="O'Laughlin M."/>
            <person name="Godfrey J."/>
            <person name="Miner T."/>
            <person name="Herter B."/>
            <person name="Appelbaum E."/>
            <person name="Cordes M."/>
            <person name="Lek S."/>
            <person name="Wollam A."/>
            <person name="Pepin K.H."/>
            <person name="Palsikar V.B."/>
            <person name="Mitreva M."/>
            <person name="Wilson R.K."/>
        </authorList>
    </citation>
    <scope>NUCLEOTIDE SEQUENCE [LARGE SCALE GENOMIC DNA]</scope>
    <source>
        <strain evidence="7 8">ATCC 12856</strain>
    </source>
</reference>
<name>U1WPB2_ANEAE</name>
<dbReference type="EMBL" id="AWSJ01000382">
    <property type="protein sequence ID" value="ERI04470.1"/>
    <property type="molecule type" value="Genomic_DNA"/>
</dbReference>
<dbReference type="InterPro" id="IPR018313">
    <property type="entry name" value="SBP_3_CS"/>
</dbReference>
<evidence type="ECO:0000256" key="2">
    <source>
        <dbReference type="ARBA" id="ARBA00010333"/>
    </source>
</evidence>
<dbReference type="PANTHER" id="PTHR35936">
    <property type="entry name" value="MEMBRANE-BOUND LYTIC MUREIN TRANSGLYCOSYLASE F"/>
    <property type="match status" value="1"/>
</dbReference>
<dbReference type="PROSITE" id="PS01039">
    <property type="entry name" value="SBP_BACTERIAL_3"/>
    <property type="match status" value="1"/>
</dbReference>
<evidence type="ECO:0000259" key="6">
    <source>
        <dbReference type="SMART" id="SM00062"/>
    </source>
</evidence>
<protein>
    <submittedName>
        <fullName evidence="7">Glutamine ABC transporter, periplasmic glutamine-binding protein GlnH family protein</fullName>
    </submittedName>
</protein>
<dbReference type="SUPFAM" id="SSF53850">
    <property type="entry name" value="Periplasmic binding protein-like II"/>
    <property type="match status" value="1"/>
</dbReference>
<feature type="signal peptide" evidence="5">
    <location>
        <begin position="1"/>
        <end position="30"/>
    </location>
</feature>
<proteinExistence type="inferred from homology"/>
<dbReference type="Gene3D" id="3.40.190.10">
    <property type="entry name" value="Periplasmic binding protein-like II"/>
    <property type="match status" value="2"/>
</dbReference>
<sequence>MRGKLDTMPKKKGMKALFLACILMLVAVMAAACGGGDKGSSQSTSGQAEAGKEAAAGGEKKVLKVGTDAAYPPFEKLGPDSKPVGFDMDIIKAVAEANGWEVQIEHAGWDPLFEDIEQGKRDIAISCITINEKRKKKYDFSDPYFDAYQLIMVPESANVTKVEDIKNMRVGVQSGTTGAALAEKILGKGNTRLKGLDDTPSAVEELYAKRVDAVVGDNGVLTDFLKNSGKAGYKVVKDPNVVPEQYGIMVKKGNKELLDGINKGLKTIKENGKYDEIFKQYFGEEKK</sequence>